<dbReference type="Proteomes" id="UP000449547">
    <property type="component" value="Unassembled WGS sequence"/>
</dbReference>
<evidence type="ECO:0000313" key="2">
    <source>
        <dbReference type="Proteomes" id="UP000449547"/>
    </source>
</evidence>
<dbReference type="InterPro" id="IPR012337">
    <property type="entry name" value="RNaseH-like_sf"/>
</dbReference>
<dbReference type="SUPFAM" id="SSF53098">
    <property type="entry name" value="Ribonuclease H-like"/>
    <property type="match status" value="1"/>
</dbReference>
<dbReference type="EMBL" id="SWFT01000026">
    <property type="protein sequence ID" value="KAA8907270.1"/>
    <property type="molecule type" value="Genomic_DNA"/>
</dbReference>
<organism evidence="1 2">
    <name type="scientific">Diutina rugosa</name>
    <name type="common">Yeast</name>
    <name type="synonym">Candida rugosa</name>
    <dbReference type="NCBI Taxonomy" id="5481"/>
    <lineage>
        <taxon>Eukaryota</taxon>
        <taxon>Fungi</taxon>
        <taxon>Dikarya</taxon>
        <taxon>Ascomycota</taxon>
        <taxon>Saccharomycotina</taxon>
        <taxon>Pichiomycetes</taxon>
        <taxon>Debaryomycetaceae</taxon>
        <taxon>Diutina</taxon>
    </lineage>
</organism>
<dbReference type="RefSeq" id="XP_034014579.1">
    <property type="nucleotide sequence ID" value="XM_034158855.1"/>
</dbReference>
<evidence type="ECO:0000313" key="1">
    <source>
        <dbReference type="EMBL" id="KAA8907270.1"/>
    </source>
</evidence>
<gene>
    <name evidence="1" type="ORF">DIURU_000590</name>
</gene>
<dbReference type="AlphaFoldDB" id="A0A642UXM2"/>
<accession>A0A642UXM2</accession>
<reference evidence="1 2" key="1">
    <citation type="submission" date="2019-07" db="EMBL/GenBank/DDBJ databases">
        <title>Genome assembly of two rare yeast pathogens: Diutina rugosa and Trichomonascus ciferrii.</title>
        <authorList>
            <person name="Mixao V."/>
            <person name="Saus E."/>
            <person name="Hansen A."/>
            <person name="Lass-Flor C."/>
            <person name="Gabaldon T."/>
        </authorList>
    </citation>
    <scope>NUCLEOTIDE SEQUENCE [LARGE SCALE GENOMIC DNA]</scope>
    <source>
        <strain evidence="1 2">CBS 613</strain>
    </source>
</reference>
<dbReference type="GeneID" id="54779243"/>
<dbReference type="VEuPathDB" id="FungiDB:DIURU_000590"/>
<sequence length="194" mass="21468">MVRFASSREVSPVPCPRRPGPTFLSTGIFVATAHQRGTFGYGVYIEDSPCIPNQGQRVSDVAGVPCGSHQVYASLLGIDSALDYMMSARCRYTIYVDNQDVLDTLRRHWHQPNHSTRVDVVLNDIADKIAKIERKGTYRDAGVEIKQASAKSSALSLAHTKASRSLERRPPIATKTPVSWTESWGVRRPMARLG</sequence>
<protein>
    <submittedName>
        <fullName evidence="1">Uncharacterized protein</fullName>
    </submittedName>
</protein>
<proteinExistence type="predicted"/>
<keyword evidence="2" id="KW-1185">Reference proteome</keyword>
<comment type="caution">
    <text evidence="1">The sequence shown here is derived from an EMBL/GenBank/DDBJ whole genome shotgun (WGS) entry which is preliminary data.</text>
</comment>
<name>A0A642UXM2_DIURU</name>